<dbReference type="InterPro" id="IPR036477">
    <property type="entry name" value="Formyl_transf_N_sf"/>
</dbReference>
<evidence type="ECO:0000313" key="8">
    <source>
        <dbReference type="EMBL" id="TMQ54543.1"/>
    </source>
</evidence>
<dbReference type="Pfam" id="PF02911">
    <property type="entry name" value="Formyl_trans_C"/>
    <property type="match status" value="1"/>
</dbReference>
<dbReference type="Gene3D" id="3.40.50.12230">
    <property type="match status" value="1"/>
</dbReference>
<comment type="caution">
    <text evidence="8">The sequence shown here is derived from an EMBL/GenBank/DDBJ whole genome shotgun (WGS) entry which is preliminary data.</text>
</comment>
<dbReference type="InterPro" id="IPR001555">
    <property type="entry name" value="GART_AS"/>
</dbReference>
<proteinExistence type="inferred from homology"/>
<feature type="binding site" evidence="5">
    <location>
        <begin position="106"/>
        <end position="109"/>
    </location>
    <ligand>
        <name>(6S)-5,6,7,8-tetrahydrofolate</name>
        <dbReference type="ChEBI" id="CHEBI:57453"/>
    </ligand>
</feature>
<dbReference type="GO" id="GO:0004479">
    <property type="term" value="F:methionyl-tRNA formyltransferase activity"/>
    <property type="evidence" value="ECO:0007669"/>
    <property type="project" value="UniProtKB-UniRule"/>
</dbReference>
<comment type="function">
    <text evidence="5">Attaches a formyl group to the free amino group of methionyl-tRNA(fMet). The formyl group appears to play a dual role in the initiator identity of N-formylmethionyl-tRNA by promoting its recognition by IF2 and preventing the misappropriation of this tRNA by the elongation apparatus.</text>
</comment>
<evidence type="ECO:0000256" key="4">
    <source>
        <dbReference type="ARBA" id="ARBA00022917"/>
    </source>
</evidence>
<dbReference type="HAMAP" id="MF_00182">
    <property type="entry name" value="Formyl_trans"/>
    <property type="match status" value="1"/>
</dbReference>
<dbReference type="AlphaFoldDB" id="A0A538ST17"/>
<dbReference type="InterPro" id="IPR002376">
    <property type="entry name" value="Formyl_transf_N"/>
</dbReference>
<evidence type="ECO:0000256" key="1">
    <source>
        <dbReference type="ARBA" id="ARBA00010699"/>
    </source>
</evidence>
<evidence type="ECO:0000313" key="9">
    <source>
        <dbReference type="Proteomes" id="UP000319829"/>
    </source>
</evidence>
<dbReference type="CDD" id="cd08704">
    <property type="entry name" value="Met_tRNA_FMT_C"/>
    <property type="match status" value="1"/>
</dbReference>
<comment type="catalytic activity">
    <reaction evidence="5">
        <text>L-methionyl-tRNA(fMet) + (6R)-10-formyltetrahydrofolate = N-formyl-L-methionyl-tRNA(fMet) + (6S)-5,6,7,8-tetrahydrofolate + H(+)</text>
        <dbReference type="Rhea" id="RHEA:24380"/>
        <dbReference type="Rhea" id="RHEA-COMP:9952"/>
        <dbReference type="Rhea" id="RHEA-COMP:9953"/>
        <dbReference type="ChEBI" id="CHEBI:15378"/>
        <dbReference type="ChEBI" id="CHEBI:57453"/>
        <dbReference type="ChEBI" id="CHEBI:78530"/>
        <dbReference type="ChEBI" id="CHEBI:78844"/>
        <dbReference type="ChEBI" id="CHEBI:195366"/>
        <dbReference type="EC" id="2.1.2.9"/>
    </reaction>
</comment>
<feature type="domain" description="Formyl transferase C-terminal" evidence="7">
    <location>
        <begin position="199"/>
        <end position="297"/>
    </location>
</feature>
<gene>
    <name evidence="5" type="primary">fmt</name>
    <name evidence="8" type="ORF">E6K74_05770</name>
</gene>
<protein>
    <recommendedName>
        <fullName evidence="2 5">Methionyl-tRNA formyltransferase</fullName>
        <ecNumber evidence="2 5">2.1.2.9</ecNumber>
    </recommendedName>
</protein>
<dbReference type="InterPro" id="IPR005793">
    <property type="entry name" value="Formyl_trans_C"/>
</dbReference>
<name>A0A538ST17_UNCEI</name>
<dbReference type="GO" id="GO:0005829">
    <property type="term" value="C:cytosol"/>
    <property type="evidence" value="ECO:0007669"/>
    <property type="project" value="TreeGrafter"/>
</dbReference>
<reference evidence="8 9" key="1">
    <citation type="journal article" date="2019" name="Nat. Microbiol.">
        <title>Mediterranean grassland soil C-N compound turnover is dependent on rainfall and depth, and is mediated by genomically divergent microorganisms.</title>
        <authorList>
            <person name="Diamond S."/>
            <person name="Andeer P.F."/>
            <person name="Li Z."/>
            <person name="Crits-Christoph A."/>
            <person name="Burstein D."/>
            <person name="Anantharaman K."/>
            <person name="Lane K.R."/>
            <person name="Thomas B.C."/>
            <person name="Pan C."/>
            <person name="Northen T.R."/>
            <person name="Banfield J.F."/>
        </authorList>
    </citation>
    <scope>NUCLEOTIDE SEQUENCE [LARGE SCALE GENOMIC DNA]</scope>
    <source>
        <strain evidence="8">WS_4</strain>
    </source>
</reference>
<dbReference type="SUPFAM" id="SSF50486">
    <property type="entry name" value="FMT C-terminal domain-like"/>
    <property type="match status" value="1"/>
</dbReference>
<dbReference type="Pfam" id="PF00551">
    <property type="entry name" value="Formyl_trans_N"/>
    <property type="match status" value="1"/>
</dbReference>
<evidence type="ECO:0000259" key="6">
    <source>
        <dbReference type="Pfam" id="PF00551"/>
    </source>
</evidence>
<dbReference type="CDD" id="cd08646">
    <property type="entry name" value="FMT_core_Met-tRNA-FMT_N"/>
    <property type="match status" value="1"/>
</dbReference>
<dbReference type="InterPro" id="IPR005794">
    <property type="entry name" value="Fmt"/>
</dbReference>
<dbReference type="EC" id="2.1.2.9" evidence="2 5"/>
<dbReference type="NCBIfam" id="TIGR00460">
    <property type="entry name" value="fmt"/>
    <property type="match status" value="1"/>
</dbReference>
<accession>A0A538ST17</accession>
<evidence type="ECO:0000256" key="2">
    <source>
        <dbReference type="ARBA" id="ARBA00012261"/>
    </source>
</evidence>
<dbReference type="PANTHER" id="PTHR11138:SF5">
    <property type="entry name" value="METHIONYL-TRNA FORMYLTRANSFERASE, MITOCHONDRIAL"/>
    <property type="match status" value="1"/>
</dbReference>
<organism evidence="8 9">
    <name type="scientific">Eiseniibacteriota bacterium</name>
    <dbReference type="NCBI Taxonomy" id="2212470"/>
    <lineage>
        <taxon>Bacteria</taxon>
        <taxon>Candidatus Eiseniibacteriota</taxon>
    </lineage>
</organism>
<keyword evidence="3 5" id="KW-0808">Transferase</keyword>
<dbReference type="InterPro" id="IPR044135">
    <property type="entry name" value="Met-tRNA-FMT_C"/>
</dbReference>
<dbReference type="PANTHER" id="PTHR11138">
    <property type="entry name" value="METHIONYL-TRNA FORMYLTRANSFERASE"/>
    <property type="match status" value="1"/>
</dbReference>
<evidence type="ECO:0000256" key="3">
    <source>
        <dbReference type="ARBA" id="ARBA00022679"/>
    </source>
</evidence>
<sequence>MLFYGTPEFALPTLEALLHHHEVVAVVTQPDRPAHRGQRLTPPPVKTRALAAGLEVFQPARVRDPEWPERFRALGADVAVVVAFGQILPKAALEAPRRGSINVHGSLLPRYRGAAPIQWAIMRGETVTGITTFQMDEGMDTGPTLRSASVTIGPEETAAELAARLAVLGADVLVDTLTRLDTLMPRPQRHEDATLAPRLKRTDGHLDWNRSARDLVNLVRGCNPRPGALTRSHAGTLTIWRATAAGDGRTHPPGTLERPAAGPGDLAIATADGWLRPIEVQPENRRAMSWPDYLRGARLARGAMFAKADISSTLR</sequence>
<evidence type="ECO:0000256" key="5">
    <source>
        <dbReference type="HAMAP-Rule" id="MF_00182"/>
    </source>
</evidence>
<dbReference type="InterPro" id="IPR041711">
    <property type="entry name" value="Met-tRNA-FMT_N"/>
</dbReference>
<evidence type="ECO:0000259" key="7">
    <source>
        <dbReference type="Pfam" id="PF02911"/>
    </source>
</evidence>
<dbReference type="SUPFAM" id="SSF53328">
    <property type="entry name" value="Formyltransferase"/>
    <property type="match status" value="1"/>
</dbReference>
<dbReference type="Proteomes" id="UP000319829">
    <property type="component" value="Unassembled WGS sequence"/>
</dbReference>
<comment type="similarity">
    <text evidence="1 5">Belongs to the Fmt family.</text>
</comment>
<dbReference type="PROSITE" id="PS00373">
    <property type="entry name" value="GART"/>
    <property type="match status" value="1"/>
</dbReference>
<feature type="domain" description="Formyl transferase N-terminal" evidence="6">
    <location>
        <begin position="19"/>
        <end position="176"/>
    </location>
</feature>
<dbReference type="EMBL" id="VBOU01000068">
    <property type="protein sequence ID" value="TMQ54543.1"/>
    <property type="molecule type" value="Genomic_DNA"/>
</dbReference>
<keyword evidence="4 5" id="KW-0648">Protein biosynthesis</keyword>
<dbReference type="InterPro" id="IPR011034">
    <property type="entry name" value="Formyl_transferase-like_C_sf"/>
</dbReference>